<dbReference type="OrthoDB" id="9809583at2"/>
<sequence>MNRLLSIVISALPIMALASNDPAPDQYKWRLAWEENFDGTQIDSTAWSKCTRGNPDWQNTQSPDPRLYEVSDGTLKLRGIVNDDTTKDPAPYLTGGIWTKDKKSFDPGRFEIRAKLHGAKGAWPAIWLLPYDHKNNMWPNGGEIDIMERLNNNHGAYQTVHSHYTHDLGRTANPQSTGIYPINREEFNVYGVEMYPDKIVFMINGEPTLTYPKVNDGAEGQFPFYIPQYLLIDMQLGGQWVGDVDPADLPVEMEIDWVRYYEPVK</sequence>
<dbReference type="Gene3D" id="2.60.120.200">
    <property type="match status" value="1"/>
</dbReference>
<dbReference type="EMBL" id="CP015402">
    <property type="protein sequence ID" value="ANU62388.1"/>
    <property type="molecule type" value="Genomic_DNA"/>
</dbReference>
<dbReference type="GO" id="GO:0004553">
    <property type="term" value="F:hydrolase activity, hydrolyzing O-glycosyl compounds"/>
    <property type="evidence" value="ECO:0007669"/>
    <property type="project" value="InterPro"/>
</dbReference>
<comment type="similarity">
    <text evidence="1">Belongs to the glycosyl hydrolase 16 family.</text>
</comment>
<dbReference type="AlphaFoldDB" id="A0A1B1S6G9"/>
<keyword evidence="5" id="KW-1185">Reference proteome</keyword>
<evidence type="ECO:0000256" key="1">
    <source>
        <dbReference type="ARBA" id="ARBA00006865"/>
    </source>
</evidence>
<organism evidence="4 5">
    <name type="scientific">Muribaculum intestinale</name>
    <dbReference type="NCBI Taxonomy" id="1796646"/>
    <lineage>
        <taxon>Bacteria</taxon>
        <taxon>Pseudomonadati</taxon>
        <taxon>Bacteroidota</taxon>
        <taxon>Bacteroidia</taxon>
        <taxon>Bacteroidales</taxon>
        <taxon>Muribaculaceae</taxon>
        <taxon>Muribaculum</taxon>
    </lineage>
</organism>
<dbReference type="RefSeq" id="WP_068959786.1">
    <property type="nucleotide sequence ID" value="NZ_CAMSDF010000001.1"/>
</dbReference>
<evidence type="ECO:0000313" key="4">
    <source>
        <dbReference type="EMBL" id="ANU62388.1"/>
    </source>
</evidence>
<dbReference type="STRING" id="1796646.A4V02_00565"/>
<dbReference type="InterPro" id="IPR000757">
    <property type="entry name" value="Beta-glucanase-like"/>
</dbReference>
<dbReference type="PANTHER" id="PTHR10963:SF55">
    <property type="entry name" value="GLYCOSIDE HYDROLASE FAMILY 16 PROTEIN"/>
    <property type="match status" value="1"/>
</dbReference>
<keyword evidence="2" id="KW-0732">Signal</keyword>
<dbReference type="Pfam" id="PF00722">
    <property type="entry name" value="Glyco_hydro_16"/>
    <property type="match status" value="1"/>
</dbReference>
<evidence type="ECO:0000259" key="3">
    <source>
        <dbReference type="PROSITE" id="PS51762"/>
    </source>
</evidence>
<gene>
    <name evidence="4" type="ORF">A4V02_00565</name>
</gene>
<reference evidence="5" key="1">
    <citation type="submission" date="2016-04" db="EMBL/GenBank/DDBJ databases">
        <title>Complete Genome Sequences of Twelve Strains of a Stable Defined Moderately Diverse Mouse Microbiota 2 (sDMDMm2).</title>
        <authorList>
            <person name="Uchimura Y."/>
            <person name="Wyss M."/>
            <person name="Brugiroux S."/>
            <person name="Limenitakis J.P."/>
            <person name="Stecher B."/>
            <person name="McCoy K.D."/>
            <person name="Macpherson A.J."/>
        </authorList>
    </citation>
    <scope>NUCLEOTIDE SEQUENCE [LARGE SCALE GENOMIC DNA]</scope>
    <source>
        <strain evidence="5">YL27</strain>
    </source>
</reference>
<dbReference type="PANTHER" id="PTHR10963">
    <property type="entry name" value="GLYCOSYL HYDROLASE-RELATED"/>
    <property type="match status" value="1"/>
</dbReference>
<dbReference type="KEGG" id="pary:A4V02_00565"/>
<evidence type="ECO:0000313" key="5">
    <source>
        <dbReference type="Proteomes" id="UP000186351"/>
    </source>
</evidence>
<name>A0A1B1S6G9_9BACT</name>
<protein>
    <submittedName>
        <fullName evidence="4">Beta-glucanase</fullName>
    </submittedName>
</protein>
<dbReference type="GeneID" id="65535329"/>
<dbReference type="InterPro" id="IPR050546">
    <property type="entry name" value="Glycosyl_Hydrlase_16"/>
</dbReference>
<dbReference type="CDD" id="cd08023">
    <property type="entry name" value="GH16_laminarinase_like"/>
    <property type="match status" value="1"/>
</dbReference>
<dbReference type="SUPFAM" id="SSF49899">
    <property type="entry name" value="Concanavalin A-like lectins/glucanases"/>
    <property type="match status" value="1"/>
</dbReference>
<dbReference type="GO" id="GO:0005975">
    <property type="term" value="P:carbohydrate metabolic process"/>
    <property type="evidence" value="ECO:0007669"/>
    <property type="project" value="InterPro"/>
</dbReference>
<feature type="chain" id="PRO_5008529261" evidence="2">
    <location>
        <begin position="19"/>
        <end position="265"/>
    </location>
</feature>
<proteinExistence type="inferred from homology"/>
<dbReference type="Proteomes" id="UP000186351">
    <property type="component" value="Chromosome"/>
</dbReference>
<accession>A0A1B1S6G9</accession>
<dbReference type="PROSITE" id="PS51762">
    <property type="entry name" value="GH16_2"/>
    <property type="match status" value="1"/>
</dbReference>
<feature type="domain" description="GH16" evidence="3">
    <location>
        <begin position="16"/>
        <end position="265"/>
    </location>
</feature>
<accession>A0A1Z2XFB3</accession>
<evidence type="ECO:0000256" key="2">
    <source>
        <dbReference type="SAM" id="SignalP"/>
    </source>
</evidence>
<feature type="signal peptide" evidence="2">
    <location>
        <begin position="1"/>
        <end position="18"/>
    </location>
</feature>
<dbReference type="InterPro" id="IPR013320">
    <property type="entry name" value="ConA-like_dom_sf"/>
</dbReference>